<accession>A0A317KYG9</accession>
<reference evidence="2 3" key="1">
    <citation type="submission" date="2018-05" db="EMBL/GenBank/DDBJ databases">
        <title>Genomic analysis of Gracilibacillus dipsosauri DD1 reveals novel features of a salt-tolerant amylase.</title>
        <authorList>
            <person name="Deutch C.E."/>
            <person name="Yang S."/>
        </authorList>
    </citation>
    <scope>NUCLEOTIDE SEQUENCE [LARGE SCALE GENOMIC DNA]</scope>
    <source>
        <strain evidence="2 3">DD1</strain>
    </source>
</reference>
<keyword evidence="3" id="KW-1185">Reference proteome</keyword>
<protein>
    <submittedName>
        <fullName evidence="2">Uncharacterized protein</fullName>
    </submittedName>
</protein>
<proteinExistence type="predicted"/>
<keyword evidence="1" id="KW-1133">Transmembrane helix</keyword>
<gene>
    <name evidence="2" type="ORF">DLJ74_08395</name>
</gene>
<comment type="caution">
    <text evidence="2">The sequence shown here is derived from an EMBL/GenBank/DDBJ whole genome shotgun (WGS) entry which is preliminary data.</text>
</comment>
<evidence type="ECO:0000313" key="2">
    <source>
        <dbReference type="EMBL" id="PWU68455.1"/>
    </source>
</evidence>
<dbReference type="EMBL" id="QGTD01000008">
    <property type="protein sequence ID" value="PWU68455.1"/>
    <property type="molecule type" value="Genomic_DNA"/>
</dbReference>
<name>A0A317KYG9_9BACI</name>
<dbReference type="RefSeq" id="WP_109984135.1">
    <property type="nucleotide sequence ID" value="NZ_QGTD01000008.1"/>
</dbReference>
<keyword evidence="1" id="KW-0472">Membrane</keyword>
<keyword evidence="1" id="KW-0812">Transmembrane</keyword>
<dbReference type="Proteomes" id="UP000245624">
    <property type="component" value="Unassembled WGS sequence"/>
</dbReference>
<evidence type="ECO:0000256" key="1">
    <source>
        <dbReference type="SAM" id="Phobius"/>
    </source>
</evidence>
<feature type="transmembrane region" description="Helical" evidence="1">
    <location>
        <begin position="14"/>
        <end position="40"/>
    </location>
</feature>
<dbReference type="OrthoDB" id="2440603at2"/>
<sequence>MYTKIYLDVLKKNFMIVIMVIPLLVLTFFIWVGIPIYIIGNTVADLTANLGVIHSSISLSVGLLFSLFFVPINWKVARRLAKIKEWTVMNAFLRLEIIWIIFISLVFEIIVIIIYWGL</sequence>
<organism evidence="2 3">
    <name type="scientific">Gracilibacillus dipsosauri</name>
    <dbReference type="NCBI Taxonomy" id="178340"/>
    <lineage>
        <taxon>Bacteria</taxon>
        <taxon>Bacillati</taxon>
        <taxon>Bacillota</taxon>
        <taxon>Bacilli</taxon>
        <taxon>Bacillales</taxon>
        <taxon>Bacillaceae</taxon>
        <taxon>Gracilibacillus</taxon>
    </lineage>
</organism>
<feature type="transmembrane region" description="Helical" evidence="1">
    <location>
        <begin position="95"/>
        <end position="116"/>
    </location>
</feature>
<feature type="transmembrane region" description="Helical" evidence="1">
    <location>
        <begin position="52"/>
        <end position="74"/>
    </location>
</feature>
<evidence type="ECO:0000313" key="3">
    <source>
        <dbReference type="Proteomes" id="UP000245624"/>
    </source>
</evidence>
<dbReference type="AlphaFoldDB" id="A0A317KYG9"/>